<keyword evidence="2" id="KW-0238">DNA-binding</keyword>
<dbReference type="SMART" id="SM00354">
    <property type="entry name" value="HTH_LACI"/>
    <property type="match status" value="1"/>
</dbReference>
<keyword evidence="1" id="KW-0805">Transcription regulation</keyword>
<dbReference type="InterPro" id="IPR000843">
    <property type="entry name" value="HTH_LacI"/>
</dbReference>
<evidence type="ECO:0000256" key="3">
    <source>
        <dbReference type="ARBA" id="ARBA00023163"/>
    </source>
</evidence>
<dbReference type="Pfam" id="PF00356">
    <property type="entry name" value="LacI"/>
    <property type="match status" value="1"/>
</dbReference>
<dbReference type="CDD" id="cd06267">
    <property type="entry name" value="PBP1_LacI_sugar_binding-like"/>
    <property type="match status" value="1"/>
</dbReference>
<comment type="caution">
    <text evidence="5">The sequence shown here is derived from an EMBL/GenBank/DDBJ whole genome shotgun (WGS) entry which is preliminary data.</text>
</comment>
<evidence type="ECO:0000256" key="2">
    <source>
        <dbReference type="ARBA" id="ARBA00023125"/>
    </source>
</evidence>
<accession>A0A1E7G2P1</accession>
<dbReference type="PROSITE" id="PS00356">
    <property type="entry name" value="HTH_LACI_1"/>
    <property type="match status" value="1"/>
</dbReference>
<dbReference type="PANTHER" id="PTHR30146">
    <property type="entry name" value="LACI-RELATED TRANSCRIPTIONAL REPRESSOR"/>
    <property type="match status" value="1"/>
</dbReference>
<feature type="domain" description="HTH lacI-type" evidence="4">
    <location>
        <begin position="10"/>
        <end position="65"/>
    </location>
</feature>
<dbReference type="SUPFAM" id="SSF47413">
    <property type="entry name" value="lambda repressor-like DNA-binding domains"/>
    <property type="match status" value="1"/>
</dbReference>
<sequence length="353" mass="39779">MLETKTMTKITLKEIATMADVSVMTVSNVIRGKDSRVSAETKAKIQALVKKYNYVPNQNAANLRSGKSKLIGVLFYNKSQNIDFTDPFISSVLTGIERRAKEEGYFTMVHTVQNAKGIEQLQRNWAFAGFIVVGVSNKDFLQIDQAILTPVSYIDTYFEDTKKLDDKLRNFIGTNEEKISESIANHLTEMGHEEVLFYSFDFNQEEPSVIEKRYHAFHKFFKGEILFATTKSADYQEILKSVSVYLMEQPFTAIYATADILAAKLNQIFKEISIVGVDDAEFDEFISPKLTTVAINQVEKGNVAMGSLINSIEKEISENYSSESLLIIRDSVKKTLTICQSFFCGTKALTTVI</sequence>
<dbReference type="InterPro" id="IPR046335">
    <property type="entry name" value="LacI/GalR-like_sensor"/>
</dbReference>
<reference evidence="5 6" key="1">
    <citation type="journal article" date="2016" name="Appl. Microbiol. Biotechnol.">
        <title>Adhesion of the genome-sequenced Lactococcus lactis subsp. cremoris IBB477 strain is mediated by specific molecular determinants.</title>
        <authorList>
            <person name="Radziwill-Bienkowska J.M."/>
            <person name="Le D.T."/>
            <person name="Szczesny P."/>
            <person name="Duviau M.P."/>
            <person name="Aleksandrzak-Piekarczyk T."/>
            <person name="Loubiere P."/>
            <person name="Mercier-Bonin M."/>
            <person name="Bardowski J.K."/>
            <person name="Kowalczyk M."/>
        </authorList>
    </citation>
    <scope>NUCLEOTIDE SEQUENCE [LARGE SCALE GENOMIC DNA]</scope>
    <source>
        <strain evidence="5 6">IBB477</strain>
    </source>
</reference>
<dbReference type="EMBL" id="JMMZ01000028">
    <property type="protein sequence ID" value="OEU39236.1"/>
    <property type="molecule type" value="Genomic_DNA"/>
</dbReference>
<dbReference type="Gene3D" id="3.40.50.2300">
    <property type="match status" value="2"/>
</dbReference>
<dbReference type="InterPro" id="IPR010982">
    <property type="entry name" value="Lambda_DNA-bd_dom_sf"/>
</dbReference>
<dbReference type="Gene3D" id="1.10.260.40">
    <property type="entry name" value="lambda repressor-like DNA-binding domains"/>
    <property type="match status" value="1"/>
</dbReference>
<proteinExistence type="predicted"/>
<evidence type="ECO:0000259" key="4">
    <source>
        <dbReference type="PROSITE" id="PS50932"/>
    </source>
</evidence>
<organism evidence="5 6">
    <name type="scientific">Lactococcus cremoris subsp. cremoris IBB477</name>
    <dbReference type="NCBI Taxonomy" id="1449093"/>
    <lineage>
        <taxon>Bacteria</taxon>
        <taxon>Bacillati</taxon>
        <taxon>Bacillota</taxon>
        <taxon>Bacilli</taxon>
        <taxon>Lactobacillales</taxon>
        <taxon>Streptococcaceae</taxon>
        <taxon>Lactococcus</taxon>
        <taxon>Lactococcus cremoris subsp. cremoris</taxon>
    </lineage>
</organism>
<dbReference type="InterPro" id="IPR028082">
    <property type="entry name" value="Peripla_BP_I"/>
</dbReference>
<evidence type="ECO:0000256" key="1">
    <source>
        <dbReference type="ARBA" id="ARBA00023015"/>
    </source>
</evidence>
<dbReference type="SUPFAM" id="SSF53822">
    <property type="entry name" value="Periplasmic binding protein-like I"/>
    <property type="match status" value="1"/>
</dbReference>
<dbReference type="CDD" id="cd01392">
    <property type="entry name" value="HTH_LacI"/>
    <property type="match status" value="1"/>
</dbReference>
<dbReference type="AlphaFoldDB" id="A0A1E7G2P1"/>
<evidence type="ECO:0000313" key="6">
    <source>
        <dbReference type="Proteomes" id="UP000176236"/>
    </source>
</evidence>
<dbReference type="Proteomes" id="UP000176236">
    <property type="component" value="Chromosome"/>
</dbReference>
<dbReference type="PROSITE" id="PS50932">
    <property type="entry name" value="HTH_LACI_2"/>
    <property type="match status" value="1"/>
</dbReference>
<name>A0A1E7G2P1_LACLC</name>
<dbReference type="GO" id="GO:0000976">
    <property type="term" value="F:transcription cis-regulatory region binding"/>
    <property type="evidence" value="ECO:0007669"/>
    <property type="project" value="TreeGrafter"/>
</dbReference>
<dbReference type="Pfam" id="PF13377">
    <property type="entry name" value="Peripla_BP_3"/>
    <property type="match status" value="1"/>
</dbReference>
<dbReference type="PANTHER" id="PTHR30146:SF24">
    <property type="entry name" value="XYLOSE OPERON REGULATORY PROTEIN"/>
    <property type="match status" value="1"/>
</dbReference>
<protein>
    <submittedName>
        <fullName evidence="5">LacI family transcriptional regulator</fullName>
    </submittedName>
</protein>
<dbReference type="GO" id="GO:0003700">
    <property type="term" value="F:DNA-binding transcription factor activity"/>
    <property type="evidence" value="ECO:0007669"/>
    <property type="project" value="TreeGrafter"/>
</dbReference>
<gene>
    <name evidence="5" type="ORF">AJ89_09885</name>
</gene>
<evidence type="ECO:0000313" key="5">
    <source>
        <dbReference type="EMBL" id="OEU39236.1"/>
    </source>
</evidence>
<keyword evidence="3" id="KW-0804">Transcription</keyword>